<dbReference type="AlphaFoldDB" id="A0A084XUQ2"/>
<dbReference type="Gene3D" id="4.10.410.40">
    <property type="match status" value="1"/>
</dbReference>
<protein>
    <submittedName>
        <fullName evidence="1">Phage tail protein</fullName>
    </submittedName>
</protein>
<organism evidence="1 2">
    <name type="scientific">Candidatus Accumulibacter vicinus</name>
    <dbReference type="NCBI Taxonomy" id="2954382"/>
    <lineage>
        <taxon>Bacteria</taxon>
        <taxon>Pseudomonadati</taxon>
        <taxon>Pseudomonadota</taxon>
        <taxon>Betaproteobacteria</taxon>
        <taxon>Candidatus Accumulibacter</taxon>
    </lineage>
</organism>
<evidence type="ECO:0000313" key="2">
    <source>
        <dbReference type="Proteomes" id="UP000019812"/>
    </source>
</evidence>
<dbReference type="STRING" id="1457154.CAPSK01_004565"/>
<dbReference type="Pfam" id="PF08813">
    <property type="entry name" value="Phage_tail_3"/>
    <property type="match status" value="1"/>
</dbReference>
<name>A0A084XUQ2_9PROT</name>
<accession>A0A084XUQ2</accession>
<comment type="caution">
    <text evidence="1">The sequence shown here is derived from an EMBL/GenBank/DDBJ whole genome shotgun (WGS) entry which is preliminary data.</text>
</comment>
<sequence>MAYFLPEGSKIFISTGFASAKTVTGITNADPAVATSVAHGYVDNDELLLTSGWEDADSSVWRADQLTADTFSLLGLDATDTTWFPAGSGAGTAQKVTGWLELAQWLDVQTSGGDGRQVTVEPISRRNAISMPAGFNPTEVTLTFGHDMSSASQIALTAASRGLQKRAFKASIAGGMTAYFYGNVSMSEMPQIQRGQVLKVTCKVNVLGRFISY</sequence>
<evidence type="ECO:0000313" key="1">
    <source>
        <dbReference type="EMBL" id="KFB66196.1"/>
    </source>
</evidence>
<reference evidence="1 2" key="1">
    <citation type="submission" date="2014-07" db="EMBL/GenBank/DDBJ databases">
        <title>Expanding our view of genomic diversity in Candidatus Accumulibacter clades.</title>
        <authorList>
            <person name="Skennerton C.T."/>
            <person name="Barr J.J."/>
            <person name="Slater F.R."/>
            <person name="Bond P.L."/>
            <person name="Tyson G.W."/>
        </authorList>
    </citation>
    <scope>NUCLEOTIDE SEQUENCE [LARGE SCALE GENOMIC DNA]</scope>
    <source>
        <strain evidence="2">SK-01</strain>
    </source>
</reference>
<dbReference type="InterPro" id="IPR014918">
    <property type="entry name" value="Phage_tail_3"/>
</dbReference>
<proteinExistence type="predicted"/>
<dbReference type="EMBL" id="JDSS02000049">
    <property type="protein sequence ID" value="KFB66196.1"/>
    <property type="molecule type" value="Genomic_DNA"/>
</dbReference>
<dbReference type="RefSeq" id="WP_273704153.1">
    <property type="nucleotide sequence ID" value="NZ_JDSS02000049.1"/>
</dbReference>
<gene>
    <name evidence="1" type="ORF">CAPSK01_004565</name>
</gene>
<dbReference type="Proteomes" id="UP000019812">
    <property type="component" value="Unassembled WGS sequence"/>
</dbReference>